<protein>
    <recommendedName>
        <fullName evidence="3">CHAT domain-containing protein</fullName>
    </recommendedName>
</protein>
<proteinExistence type="predicted"/>
<comment type="caution">
    <text evidence="1">The sequence shown here is derived from an EMBL/GenBank/DDBJ whole genome shotgun (WGS) entry which is preliminary data.</text>
</comment>
<gene>
    <name evidence="1" type="ORF">AArcSt2_02080</name>
</gene>
<evidence type="ECO:0000313" key="2">
    <source>
        <dbReference type="Proteomes" id="UP001203207"/>
    </source>
</evidence>
<sequence>MSQNDPGVVAEQLDGSDSVRFDTIGNETIQVSDRIERRQYHFTAVPTVSLTTADITRFQFPVDNAVATQIRSINLSTVVSICVRDDTGQMVAQTGHFASEELPADTYSIELCTPIKLYLRVTAPVTISSTCAETTVSFGSATPVVIGARSKHERPAATITTTSDPHDLMAVMSTFGSALKTTSPERSYPTLRGHPPTIKRGDELLIPSGLQPPNTGITIEIPPDFKYLYPIAPLVYYLGATVRPADTPRIVTETGFEYELGDGLAFEQTIEELLKQTFLLDCVTRTEGLYPVTLHERSAIESVVNLDFQTLYDESIASRLEQYLSIPYTVVEPYVPAWKLTTHIDPVPDSMEMLPFLVNDLAILRTPTTTTPVSSKPTDSEIVADFLRDKPLDAGEFTRHSGSSSASHLSNSFVQPETTDSLEQAWIGEETPIGASKPTLAAYQNRLDRAVMDGDISITVVCNDPQMVQEHAIVDAVYGSRADLPFEISLYQNLTCDGLRDVLVEDSDFLHYIGHIETDGFRCTDGLFDVRSLSTTGIDSFFLNACQSYDQGMALLDAGAIAGIATLTDVINSGAVQIGSTIAKLLNSGFPFRPALDIARIDSVSGTDYIVIGDGGLTIAQPVSGIPIIFNIIETESCLDVSFESYTTHTEGMGTLMSPGIKNNKKHYLSSTTGCKYQLDTPTIDSLLSTNEIPILFNHQLYWSNDINSIQDLTVQK</sequence>
<dbReference type="AlphaFoldDB" id="A0AAE3FVH8"/>
<name>A0AAE3FVH8_9EURY</name>
<accession>A0AAE3FVH8</accession>
<reference evidence="1" key="2">
    <citation type="submission" date="2022-02" db="EMBL/GenBank/DDBJ databases">
        <authorList>
            <person name="Elcheninov A.G."/>
            <person name="Sorokin D.Y."/>
            <person name="Kublanov I.V."/>
        </authorList>
    </citation>
    <scope>NUCLEOTIDE SEQUENCE</scope>
    <source>
        <strain evidence="1">AArc-St2</strain>
    </source>
</reference>
<evidence type="ECO:0000313" key="1">
    <source>
        <dbReference type="EMBL" id="MCL9815720.1"/>
    </source>
</evidence>
<dbReference type="EMBL" id="JAKRVX010000001">
    <property type="protein sequence ID" value="MCL9815720.1"/>
    <property type="molecule type" value="Genomic_DNA"/>
</dbReference>
<dbReference type="RefSeq" id="WP_250582601.1">
    <property type="nucleotide sequence ID" value="NZ_JAKRVX010000001.1"/>
</dbReference>
<evidence type="ECO:0008006" key="3">
    <source>
        <dbReference type="Google" id="ProtNLM"/>
    </source>
</evidence>
<reference evidence="1" key="1">
    <citation type="journal article" date="2022" name="Syst. Appl. Microbiol.">
        <title>Natronocalculus amylovorans gen. nov., sp. nov., and Natranaeroarchaeum aerophilus sp. nov., dominant culturable amylolytic natronoarchaea from hypersaline soda lakes in southwestern Siberia.</title>
        <authorList>
            <person name="Sorokin D.Y."/>
            <person name="Elcheninov A.G."/>
            <person name="Khizhniak T.V."/>
            <person name="Koenen M."/>
            <person name="Bale N.J."/>
            <person name="Damste J.S.S."/>
            <person name="Kublanov I.V."/>
        </authorList>
    </citation>
    <scope>NUCLEOTIDE SEQUENCE</scope>
    <source>
        <strain evidence="1">AArc-St2</strain>
    </source>
</reference>
<dbReference type="Proteomes" id="UP001203207">
    <property type="component" value="Unassembled WGS sequence"/>
</dbReference>
<keyword evidence="2" id="KW-1185">Reference proteome</keyword>
<organism evidence="1 2">
    <name type="scientific">Natronocalculus amylovorans</name>
    <dbReference type="NCBI Taxonomy" id="2917812"/>
    <lineage>
        <taxon>Archaea</taxon>
        <taxon>Methanobacteriati</taxon>
        <taxon>Methanobacteriota</taxon>
        <taxon>Stenosarchaea group</taxon>
        <taxon>Halobacteria</taxon>
        <taxon>Halobacteriales</taxon>
        <taxon>Haloferacaceae</taxon>
        <taxon>Natronocalculus</taxon>
    </lineage>
</organism>